<feature type="region of interest" description="Disordered" evidence="2">
    <location>
        <begin position="1"/>
        <end position="39"/>
    </location>
</feature>
<dbReference type="InterPro" id="IPR013937">
    <property type="entry name" value="Sorting_nexin_C"/>
</dbReference>
<dbReference type="GO" id="GO:0035091">
    <property type="term" value="F:phosphatidylinositol binding"/>
    <property type="evidence" value="ECO:0007669"/>
    <property type="project" value="TreeGrafter"/>
</dbReference>
<dbReference type="AlphaFoldDB" id="A0A2G8SEN3"/>
<dbReference type="Proteomes" id="UP000230002">
    <property type="component" value="Unassembled WGS sequence"/>
</dbReference>
<dbReference type="SMART" id="SM00313">
    <property type="entry name" value="PXA"/>
    <property type="match status" value="1"/>
</dbReference>
<evidence type="ECO:0000256" key="2">
    <source>
        <dbReference type="SAM" id="MobiDB-lite"/>
    </source>
</evidence>
<keyword evidence="5" id="KW-1185">Reference proteome</keyword>
<feature type="domain" description="PXA" evidence="3">
    <location>
        <begin position="67"/>
        <end position="246"/>
    </location>
</feature>
<feature type="compositionally biased region" description="Basic and acidic residues" evidence="2">
    <location>
        <begin position="318"/>
        <end position="328"/>
    </location>
</feature>
<comment type="similarity">
    <text evidence="1">Belongs to the sorting nexin family.</text>
</comment>
<dbReference type="Pfam" id="PF02194">
    <property type="entry name" value="PXA"/>
    <property type="match status" value="1"/>
</dbReference>
<evidence type="ECO:0000256" key="1">
    <source>
        <dbReference type="ARBA" id="ARBA00010883"/>
    </source>
</evidence>
<feature type="compositionally biased region" description="Polar residues" evidence="2">
    <location>
        <begin position="15"/>
        <end position="27"/>
    </location>
</feature>
<proteinExistence type="inferred from homology"/>
<dbReference type="Pfam" id="PF08628">
    <property type="entry name" value="Nexin_C"/>
    <property type="match status" value="1"/>
</dbReference>
<evidence type="ECO:0000313" key="5">
    <source>
        <dbReference type="Proteomes" id="UP000230002"/>
    </source>
</evidence>
<dbReference type="OrthoDB" id="5582218at2759"/>
<gene>
    <name evidence="4" type="ORF">GSI_06863</name>
</gene>
<dbReference type="PANTHER" id="PTHR22775">
    <property type="entry name" value="SORTING NEXIN"/>
    <property type="match status" value="1"/>
</dbReference>
<comment type="caution">
    <text evidence="4">The sequence shown here is derived from an EMBL/GenBank/DDBJ whole genome shotgun (WGS) entry which is preliminary data.</text>
</comment>
<dbReference type="InterPro" id="IPR003114">
    <property type="entry name" value="Phox_assoc"/>
</dbReference>
<accession>A0A2G8SEN3</accession>
<dbReference type="PANTHER" id="PTHR22775:SF3">
    <property type="entry name" value="SORTING NEXIN-13"/>
    <property type="match status" value="1"/>
</dbReference>
<dbReference type="EMBL" id="AYKW01000012">
    <property type="protein sequence ID" value="PIL32157.1"/>
    <property type="molecule type" value="Genomic_DNA"/>
</dbReference>
<feature type="region of interest" description="Disordered" evidence="2">
    <location>
        <begin position="318"/>
        <end position="395"/>
    </location>
</feature>
<reference evidence="4 5" key="1">
    <citation type="journal article" date="2015" name="Sci. Rep.">
        <title>Chromosome-level genome map provides insights into diverse defense mechanisms in the medicinal fungus Ganoderma sinense.</title>
        <authorList>
            <person name="Zhu Y."/>
            <person name="Xu J."/>
            <person name="Sun C."/>
            <person name="Zhou S."/>
            <person name="Xu H."/>
            <person name="Nelson D.R."/>
            <person name="Qian J."/>
            <person name="Song J."/>
            <person name="Luo H."/>
            <person name="Xiang L."/>
            <person name="Li Y."/>
            <person name="Xu Z."/>
            <person name="Ji A."/>
            <person name="Wang L."/>
            <person name="Lu S."/>
            <person name="Hayward A."/>
            <person name="Sun W."/>
            <person name="Li X."/>
            <person name="Schwartz D.C."/>
            <person name="Wang Y."/>
            <person name="Chen S."/>
        </authorList>
    </citation>
    <scope>NUCLEOTIDE SEQUENCE [LARGE SCALE GENOMIC DNA]</scope>
    <source>
        <strain evidence="4 5">ZZ0214-1</strain>
    </source>
</reference>
<sequence>MATIPPSARRVGPRSIQSLASSTAENTSSPSNRPSPPKPATLAKRILFPTLLPDANLPPLLFSPGAALELNDELYDFIALALRAFVNTWWTKLTRYDKEFLPQITRILTVVIRNIESRLLVADLSPLVFRDLPTLLTQHWLDYRNAHSKLHTSYAAGGAATLPHLFHQLQPHMAVSADGVIDQVYVRQAVDHILKVCLPPEDYAPETERYIVREIILKVLVENVLPKVTQPWFIHKLILDQLGPEKVVVVVEPLENSVDGISKPERPALERRSSNHFSFQTLAILVLSAVQSVSGACLAILHAYKQARDTIKKVNETKGVSETDEHVHPSQVVQDAYHASSHTRDGTVGQASPELPGTLTIPPKTPVPMPLPPTPSSESTSFVHPPSQTSMVSNPPGPSFTPAPTLLPPPPILDYVHPPLALALTMLTPPPSSSPTSAHASFTTARALSQLLTLLASLASPFLARLLPYLLYTHVLSPAMLVNIVRNARRALFPEGWPGPPPVDPTREEQVEMRETLRRRLVERTPGVIAPLLGPTPAARLATVDAALAPLDNAACNAHLAVFILDLVLLTIFPELGVKDEV</sequence>
<dbReference type="PROSITE" id="PS51207">
    <property type="entry name" value="PXA"/>
    <property type="match status" value="1"/>
</dbReference>
<dbReference type="STRING" id="1077348.A0A2G8SEN3"/>
<evidence type="ECO:0000313" key="4">
    <source>
        <dbReference type="EMBL" id="PIL32157.1"/>
    </source>
</evidence>
<organism evidence="4 5">
    <name type="scientific">Ganoderma sinense ZZ0214-1</name>
    <dbReference type="NCBI Taxonomy" id="1077348"/>
    <lineage>
        <taxon>Eukaryota</taxon>
        <taxon>Fungi</taxon>
        <taxon>Dikarya</taxon>
        <taxon>Basidiomycota</taxon>
        <taxon>Agaricomycotina</taxon>
        <taxon>Agaricomycetes</taxon>
        <taxon>Polyporales</taxon>
        <taxon>Polyporaceae</taxon>
        <taxon>Ganoderma</taxon>
    </lineage>
</organism>
<evidence type="ECO:0000259" key="3">
    <source>
        <dbReference type="PROSITE" id="PS51207"/>
    </source>
</evidence>
<protein>
    <recommendedName>
        <fullName evidence="3">PXA domain-containing protein</fullName>
    </recommendedName>
</protein>
<name>A0A2G8SEN3_9APHY</name>
<feature type="compositionally biased region" description="Pro residues" evidence="2">
    <location>
        <begin position="363"/>
        <end position="375"/>
    </location>
</feature>